<dbReference type="PANTHER" id="PTHR33116">
    <property type="entry name" value="REVERSE TRANSCRIPTASE ZINC-BINDING DOMAIN-CONTAINING PROTEIN-RELATED-RELATED"/>
    <property type="match status" value="1"/>
</dbReference>
<protein>
    <recommendedName>
        <fullName evidence="1">Reverse transcriptase domain-containing protein</fullName>
    </recommendedName>
</protein>
<proteinExistence type="predicted"/>
<gene>
    <name evidence="2" type="ORF">Ddye_026373</name>
</gene>
<evidence type="ECO:0000313" key="2">
    <source>
        <dbReference type="EMBL" id="KAK2638578.1"/>
    </source>
</evidence>
<dbReference type="PANTHER" id="PTHR33116:SF86">
    <property type="entry name" value="REVERSE TRANSCRIPTASE DOMAIN-CONTAINING PROTEIN"/>
    <property type="match status" value="1"/>
</dbReference>
<dbReference type="Proteomes" id="UP001280121">
    <property type="component" value="Unassembled WGS sequence"/>
</dbReference>
<evidence type="ECO:0000313" key="3">
    <source>
        <dbReference type="Proteomes" id="UP001280121"/>
    </source>
</evidence>
<dbReference type="Pfam" id="PF00078">
    <property type="entry name" value="RVT_1"/>
    <property type="match status" value="1"/>
</dbReference>
<dbReference type="AlphaFoldDB" id="A0AAD9TMK5"/>
<dbReference type="PROSITE" id="PS50878">
    <property type="entry name" value="RT_POL"/>
    <property type="match status" value="1"/>
</dbReference>
<accession>A0AAD9TMK5</accession>
<sequence length="201" mass="22506">MAIKHDMSKAYDKVKCNFLKGMLAKLGFSKWINLVIRCIYLVTYSVCINGNVYGNIKPSRGLRQDDPLSPFLFFFTQKVCLICCVELKKKGNISGFKCSKGGPVISHLYFIDDSLVFTKANEKNCAAIKTILEVYVKASGQVINYDKSSMSISPSNSNALGDRLASLIGIRKVDCHKKYLGLTCFYGRNKRALFSNIIDRV</sequence>
<keyword evidence="3" id="KW-1185">Reference proteome</keyword>
<evidence type="ECO:0000259" key="1">
    <source>
        <dbReference type="PROSITE" id="PS50878"/>
    </source>
</evidence>
<organism evidence="2 3">
    <name type="scientific">Dipteronia dyeriana</name>
    <dbReference type="NCBI Taxonomy" id="168575"/>
    <lineage>
        <taxon>Eukaryota</taxon>
        <taxon>Viridiplantae</taxon>
        <taxon>Streptophyta</taxon>
        <taxon>Embryophyta</taxon>
        <taxon>Tracheophyta</taxon>
        <taxon>Spermatophyta</taxon>
        <taxon>Magnoliopsida</taxon>
        <taxon>eudicotyledons</taxon>
        <taxon>Gunneridae</taxon>
        <taxon>Pentapetalae</taxon>
        <taxon>rosids</taxon>
        <taxon>malvids</taxon>
        <taxon>Sapindales</taxon>
        <taxon>Sapindaceae</taxon>
        <taxon>Hippocastanoideae</taxon>
        <taxon>Acereae</taxon>
        <taxon>Dipteronia</taxon>
    </lineage>
</organism>
<dbReference type="InterPro" id="IPR000477">
    <property type="entry name" value="RT_dom"/>
</dbReference>
<name>A0AAD9TMK5_9ROSI</name>
<feature type="domain" description="Reverse transcriptase" evidence="1">
    <location>
        <begin position="1"/>
        <end position="184"/>
    </location>
</feature>
<dbReference type="EMBL" id="JANJYI010000008">
    <property type="protein sequence ID" value="KAK2638578.1"/>
    <property type="molecule type" value="Genomic_DNA"/>
</dbReference>
<comment type="caution">
    <text evidence="2">The sequence shown here is derived from an EMBL/GenBank/DDBJ whole genome shotgun (WGS) entry which is preliminary data.</text>
</comment>
<reference evidence="2" key="1">
    <citation type="journal article" date="2023" name="Plant J.">
        <title>Genome sequences and population genomics provide insights into the demographic history, inbreeding, and mutation load of two 'living fossil' tree species of Dipteronia.</title>
        <authorList>
            <person name="Feng Y."/>
            <person name="Comes H.P."/>
            <person name="Chen J."/>
            <person name="Zhu S."/>
            <person name="Lu R."/>
            <person name="Zhang X."/>
            <person name="Li P."/>
            <person name="Qiu J."/>
            <person name="Olsen K.M."/>
            <person name="Qiu Y."/>
        </authorList>
    </citation>
    <scope>NUCLEOTIDE SEQUENCE</scope>
    <source>
        <strain evidence="2">KIB01</strain>
    </source>
</reference>